<evidence type="ECO:0000313" key="2">
    <source>
        <dbReference type="Proteomes" id="UP000244523"/>
    </source>
</evidence>
<keyword evidence="2" id="KW-1185">Reference proteome</keyword>
<dbReference type="EMBL" id="QBUD01000010">
    <property type="protein sequence ID" value="PUB12455.1"/>
    <property type="molecule type" value="Genomic_DNA"/>
</dbReference>
<dbReference type="AlphaFoldDB" id="A0A2T6KC43"/>
<comment type="caution">
    <text evidence="1">The sequence shown here is derived from an EMBL/GenBank/DDBJ whole genome shotgun (WGS) entry which is preliminary data.</text>
</comment>
<name>A0A2T6KC43_9RHOB</name>
<gene>
    <name evidence="1" type="ORF">C8N45_11094</name>
</gene>
<proteinExistence type="predicted"/>
<sequence>MRIGLGAAKGTLRRSPSVQIQASKSASGAGRLSIWYTHCDYTEKRPCVIARLSSRSSRGFGGGGASGRWLRTYPPAICLAFSTNTSACRIEA</sequence>
<dbReference type="Proteomes" id="UP000244523">
    <property type="component" value="Unassembled WGS sequence"/>
</dbReference>
<reference evidence="1 2" key="1">
    <citation type="submission" date="2018-04" db="EMBL/GenBank/DDBJ databases">
        <title>Genomic Encyclopedia of Archaeal and Bacterial Type Strains, Phase II (KMG-II): from individual species to whole genera.</title>
        <authorList>
            <person name="Goeker M."/>
        </authorList>
    </citation>
    <scope>NUCLEOTIDE SEQUENCE [LARGE SCALE GENOMIC DNA]</scope>
    <source>
        <strain evidence="1 2">DSM 29955</strain>
    </source>
</reference>
<protein>
    <submittedName>
        <fullName evidence="1">Uncharacterized protein</fullName>
    </submittedName>
</protein>
<organism evidence="1 2">
    <name type="scientific">Yoonia sediminilitoris</name>
    <dbReference type="NCBI Taxonomy" id="1286148"/>
    <lineage>
        <taxon>Bacteria</taxon>
        <taxon>Pseudomonadati</taxon>
        <taxon>Pseudomonadota</taxon>
        <taxon>Alphaproteobacteria</taxon>
        <taxon>Rhodobacterales</taxon>
        <taxon>Paracoccaceae</taxon>
        <taxon>Yoonia</taxon>
    </lineage>
</organism>
<accession>A0A2T6KC43</accession>
<evidence type="ECO:0000313" key="1">
    <source>
        <dbReference type="EMBL" id="PUB12455.1"/>
    </source>
</evidence>